<dbReference type="EMBL" id="OJIN01000208">
    <property type="protein sequence ID" value="SPD75496.1"/>
    <property type="molecule type" value="Genomic_DNA"/>
</dbReference>
<dbReference type="GO" id="GO:0032259">
    <property type="term" value="P:methylation"/>
    <property type="evidence" value="ECO:0007669"/>
    <property type="project" value="UniProtKB-KW"/>
</dbReference>
<dbReference type="Gene3D" id="3.30.950.10">
    <property type="entry name" value="Methyltransferase, Cobalt-precorrin-4 Transmethylase, Domain 2"/>
    <property type="match status" value="1"/>
</dbReference>
<evidence type="ECO:0000256" key="3">
    <source>
        <dbReference type="ARBA" id="ARBA00022691"/>
    </source>
</evidence>
<dbReference type="Gene3D" id="3.40.1010.10">
    <property type="entry name" value="Cobalt-precorrin-4 Transmethylase, Domain 1"/>
    <property type="match status" value="1"/>
</dbReference>
<dbReference type="InterPro" id="IPR014777">
    <property type="entry name" value="4pyrrole_Mease_sub1"/>
</dbReference>
<dbReference type="InterPro" id="IPR000878">
    <property type="entry name" value="4pyrrol_Mease"/>
</dbReference>
<keyword evidence="2 5" id="KW-0808">Transferase</keyword>
<proteinExistence type="predicted"/>
<sequence>MRHKFVLLISIVIWAFASGVLFAAPSQLGIVGLVKQPLNLSLEDLSGFEAINVQLNEVMQDGSFRGVFSYKGVPLKTLLELASIEKEESAFNKKVDLAILVRGENGKEIALSWGEVFYRNPGRIVIATSAQPIMPKHSCAGCHTTEEYQPRMDQLKRSISFPKLVVNSDTFADRCLDGVTSIEVVDLKPRMPSQKSEKIFSKEFSIIGPDIKPKTIKKLSGFPKTKMTVKHIGEGKGFHGIDNYQGTYLKSLLENVDVKPDLSQVFLASAPDGYRTLFSYGEIYLDPAGDRMLVADKINNEDIENGGKFVLVPPDDLMSDRDVKALEKIEIISLHRQPELYVIGIGCGDTNLITLEAISYMARADVFVAPEDITKRFQKYLGGKKVLLDIYEFAPPKVRKANPGLSEDQIQGILDQKHKEAAQKIRTELDNKRTVAILDYGDPTIWSGWSWARDYFKADRIEVIPGLSSFNVSNAMISERIGCNGNIVLATPRGIKENPDLIKAIAEKGETMAIFMGLKDLPELVSQFKIHYKTDTPACLVYKSGYSGSEDLVQTTLDGLEHAAAQHPEKFLGLIYVGPCLETKKDECCGKQPGAGSPRLP</sequence>
<dbReference type="AlphaFoldDB" id="A0A445N1B3"/>
<feature type="domain" description="Tetrapyrrole methylase" evidence="4">
    <location>
        <begin position="340"/>
        <end position="559"/>
    </location>
</feature>
<keyword evidence="3" id="KW-0949">S-adenosyl-L-methionine</keyword>
<organism evidence="5">
    <name type="scientific">uncultured Desulfobacterium sp</name>
    <dbReference type="NCBI Taxonomy" id="201089"/>
    <lineage>
        <taxon>Bacteria</taxon>
        <taxon>Pseudomonadati</taxon>
        <taxon>Thermodesulfobacteriota</taxon>
        <taxon>Desulfobacteria</taxon>
        <taxon>Desulfobacterales</taxon>
        <taxon>Desulfobacteriaceae</taxon>
        <taxon>Desulfobacterium</taxon>
        <taxon>environmental samples</taxon>
    </lineage>
</organism>
<dbReference type="InterPro" id="IPR050161">
    <property type="entry name" value="Siro_Cobalamin_biosynth"/>
</dbReference>
<name>A0A445N1B3_9BACT</name>
<dbReference type="SUPFAM" id="SSF56524">
    <property type="entry name" value="Oxidoreductase molybdopterin-binding domain"/>
    <property type="match status" value="2"/>
</dbReference>
<reference evidence="5" key="1">
    <citation type="submission" date="2018-01" db="EMBL/GenBank/DDBJ databases">
        <authorList>
            <person name="Regsiter A."/>
            <person name="William W."/>
        </authorList>
    </citation>
    <scope>NUCLEOTIDE SEQUENCE</scope>
    <source>
        <strain evidence="5">TRIP AH-1</strain>
    </source>
</reference>
<evidence type="ECO:0000259" key="4">
    <source>
        <dbReference type="Pfam" id="PF00590"/>
    </source>
</evidence>
<evidence type="ECO:0000313" key="5">
    <source>
        <dbReference type="EMBL" id="SPD75496.1"/>
    </source>
</evidence>
<evidence type="ECO:0000256" key="2">
    <source>
        <dbReference type="ARBA" id="ARBA00022679"/>
    </source>
</evidence>
<keyword evidence="1 5" id="KW-0489">Methyltransferase</keyword>
<dbReference type="InterPro" id="IPR036374">
    <property type="entry name" value="OxRdtase_Mopterin-bd_sf"/>
</dbReference>
<protein>
    <submittedName>
        <fullName evidence="5">Putative Molybdopterin-binding tetrapyrrole methyltransferase, one heme-binding site</fullName>
    </submittedName>
</protein>
<gene>
    <name evidence="5" type="ORF">PITCH_A640039</name>
</gene>
<dbReference type="InterPro" id="IPR035996">
    <property type="entry name" value="4pyrrol_Methylase_sf"/>
</dbReference>
<dbReference type="Pfam" id="PF00590">
    <property type="entry name" value="TP_methylase"/>
    <property type="match status" value="1"/>
</dbReference>
<dbReference type="Gene3D" id="3.90.420.10">
    <property type="entry name" value="Oxidoreductase, molybdopterin-binding domain"/>
    <property type="match status" value="1"/>
</dbReference>
<dbReference type="SUPFAM" id="SSF53790">
    <property type="entry name" value="Tetrapyrrole methylase"/>
    <property type="match status" value="1"/>
</dbReference>
<evidence type="ECO:0000256" key="1">
    <source>
        <dbReference type="ARBA" id="ARBA00022603"/>
    </source>
</evidence>
<dbReference type="PANTHER" id="PTHR45790">
    <property type="entry name" value="SIROHEME SYNTHASE-RELATED"/>
    <property type="match status" value="1"/>
</dbReference>
<accession>A0A445N1B3</accession>
<dbReference type="CDD" id="cd11724">
    <property type="entry name" value="TP_methylase"/>
    <property type="match status" value="1"/>
</dbReference>
<dbReference type="InterPro" id="IPR014776">
    <property type="entry name" value="4pyrrole_Mease_sub2"/>
</dbReference>
<dbReference type="GO" id="GO:0008168">
    <property type="term" value="F:methyltransferase activity"/>
    <property type="evidence" value="ECO:0007669"/>
    <property type="project" value="UniProtKB-KW"/>
</dbReference>